<gene>
    <name evidence="1" type="ORF">H9950_09470</name>
</gene>
<dbReference type="Proteomes" id="UP000823862">
    <property type="component" value="Unassembled WGS sequence"/>
</dbReference>
<dbReference type="SUPFAM" id="SSF50969">
    <property type="entry name" value="YVTN repeat-like/Quinoprotein amine dehydrogenase"/>
    <property type="match status" value="1"/>
</dbReference>
<dbReference type="InterPro" id="IPR011044">
    <property type="entry name" value="Quino_amine_DH_bsu"/>
</dbReference>
<reference evidence="1" key="1">
    <citation type="journal article" date="2021" name="PeerJ">
        <title>Extensive microbial diversity within the chicken gut microbiome revealed by metagenomics and culture.</title>
        <authorList>
            <person name="Gilroy R."/>
            <person name="Ravi A."/>
            <person name="Getino M."/>
            <person name="Pursley I."/>
            <person name="Horton D.L."/>
            <person name="Alikhan N.F."/>
            <person name="Baker D."/>
            <person name="Gharbi K."/>
            <person name="Hall N."/>
            <person name="Watson M."/>
            <person name="Adriaenssens E.M."/>
            <person name="Foster-Nyarko E."/>
            <person name="Jarju S."/>
            <person name="Secka A."/>
            <person name="Antonio M."/>
            <person name="Oren A."/>
            <person name="Chaudhuri R.R."/>
            <person name="La Ragione R."/>
            <person name="Hildebrand F."/>
            <person name="Pallen M.J."/>
        </authorList>
    </citation>
    <scope>NUCLEOTIDE SEQUENCE</scope>
    <source>
        <strain evidence="1">ChiHjej12B11-9795</strain>
    </source>
</reference>
<name>A0A9D2HYF5_9BACE</name>
<accession>A0A9D2HYF5</accession>
<dbReference type="EMBL" id="DWZI01000046">
    <property type="protein sequence ID" value="HJA86398.1"/>
    <property type="molecule type" value="Genomic_DNA"/>
</dbReference>
<dbReference type="Pfam" id="PF15869">
    <property type="entry name" value="TolB_like"/>
    <property type="match status" value="1"/>
</dbReference>
<evidence type="ECO:0000313" key="2">
    <source>
        <dbReference type="Proteomes" id="UP000823862"/>
    </source>
</evidence>
<sequence>MTYYKLESSCGTPVLLGCLLAFLLLSCSRTQEGYTDSLDCPVAGELHFQVLNDSFPLAYPSDIFVIGNTLVVADAECGDNLFYVFDKESGEFIKGGGKKGEGPGEVISPAFNAHPDHRGGISYWDKAKSKVFLYQIDSLLSGATDYVTEIPLPRIGNLVKNDALTLSDGVLYTNLFPLGETEEKIFLAKSGSNASVPCPTVPEIASEEEGWNIMAQAHWEVSPDEKHLVLATSIGGIVQGYALDGSNDPQEIFSRHYFKPIYDLAQGAVPAWVIWTDDTRLGFWDISLSNRYAYLLFDGKVAKDNQEGIVNEVRIMDMEGHWAGKWILDKSVHCIAVDEEGKKLYAVGQEAEGEPQLLVASWKNSL</sequence>
<comment type="caution">
    <text evidence="1">The sequence shown here is derived from an EMBL/GenBank/DDBJ whole genome shotgun (WGS) entry which is preliminary data.</text>
</comment>
<evidence type="ECO:0000313" key="1">
    <source>
        <dbReference type="EMBL" id="HJA86398.1"/>
    </source>
</evidence>
<dbReference type="PROSITE" id="PS51257">
    <property type="entry name" value="PROKAR_LIPOPROTEIN"/>
    <property type="match status" value="1"/>
</dbReference>
<reference evidence="1" key="2">
    <citation type="submission" date="2021-04" db="EMBL/GenBank/DDBJ databases">
        <authorList>
            <person name="Gilroy R."/>
        </authorList>
    </citation>
    <scope>NUCLEOTIDE SEQUENCE</scope>
    <source>
        <strain evidence="1">ChiHjej12B11-9795</strain>
    </source>
</reference>
<organism evidence="1 2">
    <name type="scientific">Candidatus Bacteroides avicola</name>
    <dbReference type="NCBI Taxonomy" id="2838468"/>
    <lineage>
        <taxon>Bacteria</taxon>
        <taxon>Pseudomonadati</taxon>
        <taxon>Bacteroidota</taxon>
        <taxon>Bacteroidia</taxon>
        <taxon>Bacteroidales</taxon>
        <taxon>Bacteroidaceae</taxon>
        <taxon>Bacteroides</taxon>
    </lineage>
</organism>
<protein>
    <submittedName>
        <fullName evidence="1">TolB-like 6-bladed beta-propeller domain-containing protein</fullName>
    </submittedName>
</protein>
<dbReference type="AlphaFoldDB" id="A0A9D2HYF5"/>
<proteinExistence type="predicted"/>